<keyword evidence="2" id="KW-1185">Reference proteome</keyword>
<sequence length="206" mass="22243">MAKVIALVGSKGGSGKSTAAHLIAHGCGSLARPVPAIVLTTDPEEHPRTDRRRYVVADGRTREGLLAQMRKLLAVDRLLILLDGAAARPDLDKVVAEVADLAVLPFKPAAQDVERAVDNLNRLPQAVALPMDWPALPATAKRVRRYLNAVPEDRRLPPFKHIPRLADLLGDGYGEAAYDLASPARGLALEVLARARIDPDDLTEPR</sequence>
<evidence type="ECO:0008006" key="3">
    <source>
        <dbReference type="Google" id="ProtNLM"/>
    </source>
</evidence>
<protein>
    <recommendedName>
        <fullName evidence="3">ParA family protein</fullName>
    </recommendedName>
</protein>
<dbReference type="SUPFAM" id="SSF52540">
    <property type="entry name" value="P-loop containing nucleoside triphosphate hydrolases"/>
    <property type="match status" value="1"/>
</dbReference>
<name>A0A9X1LDR9_9PROT</name>
<accession>A0A9X1LDR9</accession>
<organism evidence="1 2">
    <name type="scientific">Roseicella aerolata</name>
    <dbReference type="NCBI Taxonomy" id="2883479"/>
    <lineage>
        <taxon>Bacteria</taxon>
        <taxon>Pseudomonadati</taxon>
        <taxon>Pseudomonadota</taxon>
        <taxon>Alphaproteobacteria</taxon>
        <taxon>Acetobacterales</taxon>
        <taxon>Roseomonadaceae</taxon>
        <taxon>Roseicella</taxon>
    </lineage>
</organism>
<evidence type="ECO:0000313" key="2">
    <source>
        <dbReference type="Proteomes" id="UP001139311"/>
    </source>
</evidence>
<proteinExistence type="predicted"/>
<dbReference type="Gene3D" id="3.40.50.300">
    <property type="entry name" value="P-loop containing nucleotide triphosphate hydrolases"/>
    <property type="match status" value="1"/>
</dbReference>
<comment type="caution">
    <text evidence="1">The sequence shown here is derived from an EMBL/GenBank/DDBJ whole genome shotgun (WGS) entry which is preliminary data.</text>
</comment>
<dbReference type="Proteomes" id="UP001139311">
    <property type="component" value="Unassembled WGS sequence"/>
</dbReference>
<gene>
    <name evidence="1" type="ORF">LHA35_27750</name>
</gene>
<dbReference type="RefSeq" id="WP_226614475.1">
    <property type="nucleotide sequence ID" value="NZ_JAJAQI010000110.1"/>
</dbReference>
<dbReference type="InterPro" id="IPR027417">
    <property type="entry name" value="P-loop_NTPase"/>
</dbReference>
<evidence type="ECO:0000313" key="1">
    <source>
        <dbReference type="EMBL" id="MCB4825503.1"/>
    </source>
</evidence>
<reference evidence="1" key="1">
    <citation type="submission" date="2021-10" db="EMBL/GenBank/DDBJ databases">
        <title>Roseicella aerolatum sp. nov., isolated from aerosols of e-waste dismantling site.</title>
        <authorList>
            <person name="Qin T."/>
        </authorList>
    </citation>
    <scope>NUCLEOTIDE SEQUENCE</scope>
    <source>
        <strain evidence="1">GB24</strain>
    </source>
</reference>
<dbReference type="EMBL" id="JAJAQI010000110">
    <property type="protein sequence ID" value="MCB4825503.1"/>
    <property type="molecule type" value="Genomic_DNA"/>
</dbReference>
<dbReference type="AlphaFoldDB" id="A0A9X1LDR9"/>